<dbReference type="FunFam" id="3.30.420.10:FF:000015">
    <property type="entry name" value="DNA polymerase epsilon catalytic subunit"/>
    <property type="match status" value="1"/>
</dbReference>
<protein>
    <recommendedName>
        <fullName evidence="6">DNA polymerase epsilon catalytic subunit A</fullName>
        <ecNumber evidence="5">2.7.7.7</ecNumber>
    </recommendedName>
    <alternativeName>
        <fullName evidence="20">DNA polymerase II subunit A</fullName>
    </alternativeName>
</protein>
<keyword evidence="15" id="KW-0408">Iron</keyword>
<feature type="region of interest" description="Disordered" evidence="24">
    <location>
        <begin position="2316"/>
        <end position="2375"/>
    </location>
</feature>
<comment type="function">
    <text evidence="22">DNA polymerase II participates in chromosomal DNA replication.</text>
</comment>
<evidence type="ECO:0000256" key="22">
    <source>
        <dbReference type="ARBA" id="ARBA00057054"/>
    </source>
</evidence>
<keyword evidence="13" id="KW-0862">Zinc</keyword>
<evidence type="ECO:0000256" key="8">
    <source>
        <dbReference type="ARBA" id="ARBA00022679"/>
    </source>
</evidence>
<comment type="catalytic activity">
    <reaction evidence="21">
        <text>DNA(n) + a 2'-deoxyribonucleoside 5'-triphosphate = DNA(n+1) + diphosphate</text>
        <dbReference type="Rhea" id="RHEA:22508"/>
        <dbReference type="Rhea" id="RHEA-COMP:17339"/>
        <dbReference type="Rhea" id="RHEA-COMP:17340"/>
        <dbReference type="ChEBI" id="CHEBI:33019"/>
        <dbReference type="ChEBI" id="CHEBI:61560"/>
        <dbReference type="ChEBI" id="CHEBI:173112"/>
        <dbReference type="EC" id="2.7.7.7"/>
    </reaction>
</comment>
<evidence type="ECO:0000256" key="15">
    <source>
        <dbReference type="ARBA" id="ARBA00023004"/>
    </source>
</evidence>
<evidence type="ECO:0000256" key="1">
    <source>
        <dbReference type="ARBA" id="ARBA00001966"/>
    </source>
</evidence>
<dbReference type="EMBL" id="WUBL01000164">
    <property type="protein sequence ID" value="KAF2964140.1"/>
    <property type="molecule type" value="Genomic_DNA"/>
</dbReference>
<dbReference type="SUPFAM" id="SSF53098">
    <property type="entry name" value="Ribonuclease H-like"/>
    <property type="match status" value="1"/>
</dbReference>
<comment type="cofactor">
    <cofactor evidence="1">
        <name>[4Fe-4S] cluster</name>
        <dbReference type="ChEBI" id="CHEBI:49883"/>
    </cofactor>
</comment>
<keyword evidence="7" id="KW-0004">4Fe-4S</keyword>
<evidence type="ECO:0000256" key="16">
    <source>
        <dbReference type="ARBA" id="ARBA00023014"/>
    </source>
</evidence>
<evidence type="ECO:0000313" key="26">
    <source>
        <dbReference type="EMBL" id="KAF2964140.1"/>
    </source>
</evidence>
<evidence type="ECO:0000256" key="21">
    <source>
        <dbReference type="ARBA" id="ARBA00049244"/>
    </source>
</evidence>
<dbReference type="InterPro" id="IPR054475">
    <property type="entry name" value="Znf-DPOE"/>
</dbReference>
<reference evidence="26 27" key="1">
    <citation type="submission" date="2019-12" db="EMBL/GenBank/DDBJ databases">
        <title>Draft genome sequence of the ascomycete Xylaria multiplex DSM 110363.</title>
        <authorList>
            <person name="Buettner E."/>
            <person name="Kellner H."/>
        </authorList>
    </citation>
    <scope>NUCLEOTIDE SEQUENCE [LARGE SCALE GENOMIC DNA]</scope>
    <source>
        <strain evidence="26 27">DSM 110363</strain>
    </source>
</reference>
<evidence type="ECO:0000256" key="17">
    <source>
        <dbReference type="ARBA" id="ARBA00023125"/>
    </source>
</evidence>
<dbReference type="InterPro" id="IPR029703">
    <property type="entry name" value="POL2"/>
</dbReference>
<evidence type="ECO:0000256" key="7">
    <source>
        <dbReference type="ARBA" id="ARBA00022485"/>
    </source>
</evidence>
<proteinExistence type="inferred from homology"/>
<keyword evidence="9" id="KW-0548">Nucleotidyltransferase</keyword>
<dbReference type="SUPFAM" id="SSF57701">
    <property type="entry name" value="Zn2/Cys6 DNA-binding domain"/>
    <property type="match status" value="1"/>
</dbReference>
<dbReference type="GO" id="GO:0045004">
    <property type="term" value="P:DNA replication proofreading"/>
    <property type="evidence" value="ECO:0007669"/>
    <property type="project" value="TreeGrafter"/>
</dbReference>
<dbReference type="SMART" id="SM01159">
    <property type="entry name" value="DUF1744"/>
    <property type="match status" value="1"/>
</dbReference>
<comment type="similarity">
    <text evidence="4">Belongs to the DNA polymerase type-B family.</text>
</comment>
<evidence type="ECO:0000256" key="20">
    <source>
        <dbReference type="ARBA" id="ARBA00032919"/>
    </source>
</evidence>
<evidence type="ECO:0000256" key="6">
    <source>
        <dbReference type="ARBA" id="ARBA00017389"/>
    </source>
</evidence>
<comment type="subcellular location">
    <subcellularLocation>
        <location evidence="3">Mitochondrion</location>
    </subcellularLocation>
    <subcellularLocation>
        <location evidence="2">Nucleus</location>
    </subcellularLocation>
</comment>
<dbReference type="InterPro" id="IPR006172">
    <property type="entry name" value="DNA-dir_DNA_pol_B"/>
</dbReference>
<evidence type="ECO:0000256" key="18">
    <source>
        <dbReference type="ARBA" id="ARBA00023128"/>
    </source>
</evidence>
<dbReference type="GO" id="GO:0003887">
    <property type="term" value="F:DNA-directed DNA polymerase activity"/>
    <property type="evidence" value="ECO:0007669"/>
    <property type="project" value="UniProtKB-KW"/>
</dbReference>
<name>A0A7C8II96_9PEZI</name>
<keyword evidence="18" id="KW-0496">Mitochondrion</keyword>
<dbReference type="Pfam" id="PF23250">
    <property type="entry name" value="zf_DPOE_2"/>
    <property type="match status" value="1"/>
</dbReference>
<evidence type="ECO:0000259" key="25">
    <source>
        <dbReference type="PROSITE" id="PS50048"/>
    </source>
</evidence>
<evidence type="ECO:0000256" key="5">
    <source>
        <dbReference type="ARBA" id="ARBA00012417"/>
    </source>
</evidence>
<dbReference type="GO" id="GO:0006297">
    <property type="term" value="P:nucleotide-excision repair, DNA gap filling"/>
    <property type="evidence" value="ECO:0007669"/>
    <property type="project" value="TreeGrafter"/>
</dbReference>
<dbReference type="PANTHER" id="PTHR10670">
    <property type="entry name" value="DNA POLYMERASE EPSILON CATALYTIC SUBUNIT A"/>
    <property type="match status" value="1"/>
</dbReference>
<dbReference type="GO" id="GO:0008310">
    <property type="term" value="F:single-stranded DNA 3'-5' DNA exonuclease activity"/>
    <property type="evidence" value="ECO:0007669"/>
    <property type="project" value="TreeGrafter"/>
</dbReference>
<dbReference type="Gene3D" id="3.30.420.10">
    <property type="entry name" value="Ribonuclease H-like superfamily/Ribonuclease H"/>
    <property type="match status" value="1"/>
</dbReference>
<evidence type="ECO:0000256" key="2">
    <source>
        <dbReference type="ARBA" id="ARBA00004123"/>
    </source>
</evidence>
<keyword evidence="27" id="KW-1185">Reference proteome</keyword>
<dbReference type="CDD" id="cd12148">
    <property type="entry name" value="fungal_TF_MHR"/>
    <property type="match status" value="1"/>
</dbReference>
<dbReference type="GO" id="GO:0000981">
    <property type="term" value="F:DNA-binding transcription factor activity, RNA polymerase II-specific"/>
    <property type="evidence" value="ECO:0007669"/>
    <property type="project" value="InterPro"/>
</dbReference>
<dbReference type="SMART" id="SM00066">
    <property type="entry name" value="GAL4"/>
    <property type="match status" value="1"/>
</dbReference>
<dbReference type="InterPro" id="IPR006133">
    <property type="entry name" value="DNA-dir_DNA_pol_B_exonuc"/>
</dbReference>
<dbReference type="PROSITE" id="PS00463">
    <property type="entry name" value="ZN2_CY6_FUNGAL_1"/>
    <property type="match status" value="1"/>
</dbReference>
<dbReference type="FunCoup" id="A0A7C8II96">
    <property type="interactions" value="654"/>
</dbReference>
<dbReference type="GO" id="GO:0006272">
    <property type="term" value="P:leading strand elongation"/>
    <property type="evidence" value="ECO:0007669"/>
    <property type="project" value="TreeGrafter"/>
</dbReference>
<feature type="domain" description="Zn(2)-C6 fungal-type" evidence="25">
    <location>
        <begin position="2468"/>
        <end position="2498"/>
    </location>
</feature>
<dbReference type="InterPro" id="IPR001138">
    <property type="entry name" value="Zn2Cys6_DnaBD"/>
</dbReference>
<dbReference type="InterPro" id="IPR055191">
    <property type="entry name" value="POL2_thumb"/>
</dbReference>
<dbReference type="GO" id="GO:0005739">
    <property type="term" value="C:mitochondrion"/>
    <property type="evidence" value="ECO:0007669"/>
    <property type="project" value="UniProtKB-SubCell"/>
</dbReference>
<dbReference type="PROSITE" id="PS50048">
    <property type="entry name" value="ZN2_CY6_FUNGAL_2"/>
    <property type="match status" value="1"/>
</dbReference>
<feature type="region of interest" description="Disordered" evidence="24">
    <location>
        <begin position="1"/>
        <end position="44"/>
    </location>
</feature>
<comment type="caution">
    <text evidence="26">The sequence shown here is derived from an EMBL/GenBank/DDBJ whole genome shotgun (WGS) entry which is preliminary data.</text>
</comment>
<dbReference type="Gene3D" id="3.30.342.10">
    <property type="entry name" value="DNA Polymerase, chain B, domain 1"/>
    <property type="match status" value="1"/>
</dbReference>
<evidence type="ECO:0000256" key="24">
    <source>
        <dbReference type="SAM" id="MobiDB-lite"/>
    </source>
</evidence>
<dbReference type="GO" id="GO:0008622">
    <property type="term" value="C:epsilon DNA polymerase complex"/>
    <property type="evidence" value="ECO:0007669"/>
    <property type="project" value="InterPro"/>
</dbReference>
<dbReference type="GO" id="GO:0000166">
    <property type="term" value="F:nucleotide binding"/>
    <property type="evidence" value="ECO:0007669"/>
    <property type="project" value="InterPro"/>
</dbReference>
<keyword evidence="8" id="KW-0808">Transferase</keyword>
<dbReference type="GO" id="GO:0000278">
    <property type="term" value="P:mitotic cell cycle"/>
    <property type="evidence" value="ECO:0007669"/>
    <property type="project" value="TreeGrafter"/>
</dbReference>
<dbReference type="Gene3D" id="3.90.1600.10">
    <property type="entry name" value="Palm domain of DNA polymerase"/>
    <property type="match status" value="1"/>
</dbReference>
<accession>A0A7C8II96</accession>
<dbReference type="Pfam" id="PF08490">
    <property type="entry name" value="DUF1744"/>
    <property type="match status" value="1"/>
</dbReference>
<dbReference type="EC" id="2.7.7.7" evidence="5"/>
<dbReference type="CDD" id="cd05779">
    <property type="entry name" value="DNA_polB_epsilon_exo"/>
    <property type="match status" value="1"/>
</dbReference>
<keyword evidence="19" id="KW-0539">Nucleus</keyword>
<sequence length="3073" mass="347914">MPNTTLRRPQKGYVRRGGKKAYHGNSRARTFAASTRTEGTSADEKAERARLVTQIDESMGFARYEAGRPREGWLVNVQPTTIGLDDDRVPGGRAAIDCYFIEEDGQTFKATVEYEPYFLIAVRKGRESEVEEWLKRVPGGGVVRTVKRVEKEDLSMPNHLLGYRRTFLQLRFANVSDLMSARRDIMPIAEKNRKAMGTVDVYAEVAAEQAGFDLFDDSRDDDKRHNTSFSDASDYIVDIREFDVPYHVRVMIDTSKWYFVEAKHGITTITLNEERLVQADPVVMAFDIETTKLPLKFPDAAIDQIMMISYMIDGQGFLITNREIVSEDIDDFEYTPKPEYPGPFMIFNEPDEKGVIERFFLHVKEARPTVIATYNGDFFDWPFVEARASVNGIDMYREIGWRKDSEDIYKCTYGVHMDCFAWVNRDSYLPQGSRGLKAVTVAKLGYDPDELDPELMTPYASERPQTLAEYSVSDAVATYYLYMKYIHPFIFSLCTILPLGGDDVLRKGTGTLCEMLLMVQAYQGEIVLPNKHVSPKESFWDGHLLDAETYVGGHVESIEAGVFRADIPVNFAVDTGAVDELLRDLDAALKFSIEVEEKKSLDDVTNYNEVRDQIATRLNQLKETPNRNERPLIYHLDVASMYPNIMTTNRLQPDSMVQESDCAACDFNRPGKTCDRRLPWAWRGEYLPAKRDEYNMIRHALVNEKFPSKWPNGPPRTFQDLTEEEQAGLIRKRLTTYSQKVYHKIRDQTTIVREAIICQRENPFYIDTVRDFRDRRYDYKGKAKVWKGKTDALKSSGAPTQEVDNAKKMIVLYDSLQLAHKVILNSFYGYVMRKGSRWYSMEMAGVTCLTGATIIQLARSLVERLGRPLELDTDGIWCMLPATFPENFAFKLKNGKKLAISYPCVMLNHLVHDKFTNHQYQTLKDKKTFKYETTSDNSIFFEVDGPYKAMVLPTSKEEDKNLKKRYAVFNDDGSLAELKGFEVKRRGELKLIKIFQQQIFKFFLEGSTLTECYAAVAKVANKWLDVLYSKGSTLADEEFIDLICENRSMSKTLEEYGSQKSTSITTAKRLAEFLGEQMVKDKGLNCKYIICARPRNAPVTERAVPVAIFSAEPEIKRRFLTKWLKEEPSDMDPRALLDWDYYLERLGSVIQKLVTIPAALQKVRNPVPRVAHPDWLQRRINIKDDKMKQKKLTDLFAKEPLGDITNLTSPRLDDLEDYGTKLLKPKSTTAVINASQIVPTVSKRKSPEPERENLDPFAALPKIMPDPSEDYPAFLEYQKKKWKIQKQARIRRRHLFGDRRGNVGSNIQQTFRNQAEVTFRNTWQLLQLRTTDNPGIVTAFVLIDARIHALKIKVSRQVFLNLKGKDLPEIEVEGCEVEQVNHTLPNGHPSAHLFKITVPEDIYFAEADKFSLLFNHPSVEGVYEKQVPLNMRAVLQLGNICTIDESQPGVLGKGLEEGFDLSGLMRPLKPKAYLDSNNLAYMYISHITAGERQIFGLFSTTNDQAHIIILQKSKDANSELPNVTKIYSEMRSRRLHEDQESNWQECFEYQEKLTFKVTQVTTRRKAHLEIGDLVKKMKKDEVRPMMLVIQSSQRNLLVHDIPILAEFPILPLRYDQADSSLPPLGWQSVVAKRLVSHYLSLGSWVLHLTALARYGDIPLCNLERDDPRFLIDIAYARRLQMNNVVLWWSPGPRPDHAGYEQDDVTGPLDTVVMPSVNNPGTYASVCIDLEVRNLAINTILTSSLINELEGADSISFNPASDAAPSDGSEMLHSESAFANAGVLVLREMVKSWWAEACKGSPMADILVQHLVRWVESPDSFMYDRALHYYVQMMSRKALLQLMADFRRVGSQVVFANSNRLLLQTTKSEVGNAYAYSQYILKSIKSKPLFHFIDLEIKEYWDYLVWYDEFNYGGKACQEVVEAQEQNLETIMCWQIKTFLPLRLQDTFQHWVVEFIQLMHGIKHPHDGDPDSTPRLTQLPFRSLTQSTDVDDKDKPQIILTKTFERPLKKEIQSLISTRAREMLHPELASDWSFPLLPGNSGSHNPHPHLKQVQSKAQRNGTENAVLELVKSLMQVLSLDKNITNEARLLRRELLALFDVREFSRDGTFANPSASLKLPQWSCAECTLARDWDLCRDESLLPDLSALSTSLAANGGGLEGITEGELRKAAAAKPWNCTFCNAEFSKLRIEERLLADVNSWIVEWTTQDTKCQRCGSVRLNEFMEHCTCSGPWGESIKREDIVRKLGVYAGVADWFGLRMLAALVGEVLGSIFPPFPPFSRRFAGHHPTTRRGSSLRRFALGLSSMASYEANAAASADVTTTEEALRPLQQDQQHQQQQHEQQEQLNPHQPPTPPSHNHDNDHPHHHHNHYDHTHQPATTTAVHTDLYDDSGLTSSVPVTTVAHHGLQALQAASGAPMSPTSDDLAQAYAQSAALQMGEPQFSSSLASPPITVPITATHASQKVTRLRRACDMCSQRKVKCDESGPPCKPCSDLQVECTFRREMKRRGPPNKHAEAARAAKRHQLDNGSPIPHNTAEVLMPVAPTDGPVGSGGSVGSIGIDAESIAPWPVLQLLVDDFFTYIHPLMPFPHEPSFRQAFASRADRTNREFLALLASMVGVLVASFPRSARAHLKAQHSAGLFPTAITMIDHCRSIALEARGTTFMAKQEMSVDDAAASYFLGLAAGYTLQWKPCRRFFAETLSFCRELGTHRPRDVSSIAGYLPDLAAVANSMANKSVDHIKDQIGKRIFWVMVAGIRSMSQLGASINELPLPPPTTQEPYPEQPVEVNDEYIFSDQILPQPEGTISLITGFNRNMRIYMTMNELIGVEMCYGINFFDWSAQKNIISNGLVSAKQAIEDLPQQLQIIKVDAEQNDPAELDQAGLKYCPPAFPESQPENDVRRALAEPERRRQLQSEIQKANIHASQLATRSYFVERYLNLRDAHPENDQGVKDDRDEMVAEERESIVQDLFAVLTSISQRNLEPNGQSIINKIRQVASTLVGGASERKGPVAVKAEDYLNRFIEILVKLERSGTAAVVGATTGTMGPQDEEEELRNWASLRDYQIQFVSSGGFLSR</sequence>
<evidence type="ECO:0000256" key="14">
    <source>
        <dbReference type="ARBA" id="ARBA00022932"/>
    </source>
</evidence>
<evidence type="ECO:0000256" key="11">
    <source>
        <dbReference type="ARBA" id="ARBA00022723"/>
    </source>
</evidence>
<dbReference type="InterPro" id="IPR036864">
    <property type="entry name" value="Zn2-C6_fun-type_DNA-bd_sf"/>
</dbReference>
<dbReference type="SMART" id="SM00486">
    <property type="entry name" value="POLBc"/>
    <property type="match status" value="1"/>
</dbReference>
<comment type="subunit">
    <text evidence="23">Heterotetramer. Consists of 4 subunits: POL2, DPB2, DPB3 and DPB4.</text>
</comment>
<dbReference type="CDD" id="cd05535">
    <property type="entry name" value="POLBc_epsilon"/>
    <property type="match status" value="1"/>
</dbReference>
<dbReference type="Gene3D" id="1.10.132.60">
    <property type="entry name" value="DNA polymerase family B, C-terminal domain"/>
    <property type="match status" value="1"/>
</dbReference>
<feature type="compositionally biased region" description="Low complexity" evidence="24">
    <location>
        <begin position="2328"/>
        <end position="2338"/>
    </location>
</feature>
<evidence type="ECO:0000256" key="4">
    <source>
        <dbReference type="ARBA" id="ARBA00005755"/>
    </source>
</evidence>
<dbReference type="CDD" id="cd00067">
    <property type="entry name" value="GAL4"/>
    <property type="match status" value="1"/>
</dbReference>
<dbReference type="Pfam" id="PF22634">
    <property type="entry name" value="POL2_thumb"/>
    <property type="match status" value="1"/>
</dbReference>
<feature type="region of interest" description="Disordered" evidence="24">
    <location>
        <begin position="2503"/>
        <end position="2532"/>
    </location>
</feature>
<dbReference type="Gene3D" id="4.10.240.10">
    <property type="entry name" value="Zn(2)-C6 fungal-type DNA-binding domain"/>
    <property type="match status" value="1"/>
</dbReference>
<dbReference type="OrthoDB" id="10060449at2759"/>
<gene>
    <name evidence="26" type="ORF">GQX73_g9425</name>
</gene>
<dbReference type="SUPFAM" id="SSF56672">
    <property type="entry name" value="DNA/RNA polymerases"/>
    <property type="match status" value="1"/>
</dbReference>
<dbReference type="PANTHER" id="PTHR10670:SF0">
    <property type="entry name" value="DNA POLYMERASE EPSILON CATALYTIC SUBUNIT A"/>
    <property type="match status" value="1"/>
</dbReference>
<dbReference type="Pfam" id="PF00172">
    <property type="entry name" value="Zn_clus"/>
    <property type="match status" value="1"/>
</dbReference>
<dbReference type="GO" id="GO:0006287">
    <property type="term" value="P:base-excision repair, gap-filling"/>
    <property type="evidence" value="ECO:0007669"/>
    <property type="project" value="TreeGrafter"/>
</dbReference>
<dbReference type="FunFam" id="3.90.1600.10:FF:000006">
    <property type="entry name" value="DNA polymerase epsilon catalytic subunit"/>
    <property type="match status" value="1"/>
</dbReference>
<evidence type="ECO:0000256" key="13">
    <source>
        <dbReference type="ARBA" id="ARBA00022833"/>
    </source>
</evidence>
<dbReference type="FunFam" id="1.10.132.60:FF:000002">
    <property type="entry name" value="DNA polymerase epsilon catalytic subunit"/>
    <property type="match status" value="1"/>
</dbReference>
<dbReference type="GO" id="GO:0051539">
    <property type="term" value="F:4 iron, 4 sulfur cluster binding"/>
    <property type="evidence" value="ECO:0007669"/>
    <property type="project" value="UniProtKB-KW"/>
</dbReference>
<dbReference type="GO" id="GO:0008270">
    <property type="term" value="F:zinc ion binding"/>
    <property type="evidence" value="ECO:0007669"/>
    <property type="project" value="UniProtKB-KW"/>
</dbReference>
<evidence type="ECO:0000313" key="27">
    <source>
        <dbReference type="Proteomes" id="UP000481858"/>
    </source>
</evidence>
<dbReference type="Proteomes" id="UP000481858">
    <property type="component" value="Unassembled WGS sequence"/>
</dbReference>
<evidence type="ECO:0000256" key="19">
    <source>
        <dbReference type="ARBA" id="ARBA00023242"/>
    </source>
</evidence>
<dbReference type="InParanoid" id="A0A7C8II96"/>
<keyword evidence="17" id="KW-0238">DNA-binding</keyword>
<evidence type="ECO:0000256" key="23">
    <source>
        <dbReference type="ARBA" id="ARBA00065544"/>
    </source>
</evidence>
<organism evidence="26 27">
    <name type="scientific">Xylaria multiplex</name>
    <dbReference type="NCBI Taxonomy" id="323545"/>
    <lineage>
        <taxon>Eukaryota</taxon>
        <taxon>Fungi</taxon>
        <taxon>Dikarya</taxon>
        <taxon>Ascomycota</taxon>
        <taxon>Pezizomycotina</taxon>
        <taxon>Sordariomycetes</taxon>
        <taxon>Xylariomycetidae</taxon>
        <taxon>Xylariales</taxon>
        <taxon>Xylariaceae</taxon>
        <taxon>Xylaria</taxon>
    </lineage>
</organism>
<keyword evidence="14" id="KW-0239">DNA-directed DNA polymerase</keyword>
<evidence type="ECO:0000256" key="10">
    <source>
        <dbReference type="ARBA" id="ARBA00022705"/>
    </source>
</evidence>
<dbReference type="Pfam" id="PF22912">
    <property type="entry name" value="zf-DPOE"/>
    <property type="match status" value="1"/>
</dbReference>
<keyword evidence="11" id="KW-0479">Metal-binding</keyword>
<evidence type="ECO:0000256" key="12">
    <source>
        <dbReference type="ARBA" id="ARBA00022771"/>
    </source>
</evidence>
<dbReference type="InterPro" id="IPR036397">
    <property type="entry name" value="RNaseH_sf"/>
</dbReference>
<evidence type="ECO:0000256" key="3">
    <source>
        <dbReference type="ARBA" id="ARBA00004173"/>
    </source>
</evidence>
<keyword evidence="12" id="KW-0863">Zinc-finger</keyword>
<dbReference type="InterPro" id="IPR023211">
    <property type="entry name" value="DNA_pol_palm_dom_sf"/>
</dbReference>
<feature type="compositionally biased region" description="Basic residues" evidence="24">
    <location>
        <begin position="8"/>
        <end position="22"/>
    </location>
</feature>
<dbReference type="InterPro" id="IPR013697">
    <property type="entry name" value="DNA_pol_e_suA_C"/>
</dbReference>
<dbReference type="InterPro" id="IPR042087">
    <property type="entry name" value="DNA_pol_B_thumb"/>
</dbReference>
<keyword evidence="10" id="KW-0235">DNA replication</keyword>
<keyword evidence="16" id="KW-0411">Iron-sulfur</keyword>
<evidence type="ECO:0000256" key="9">
    <source>
        <dbReference type="ARBA" id="ARBA00022695"/>
    </source>
</evidence>
<dbReference type="InterPro" id="IPR012337">
    <property type="entry name" value="RNaseH-like_sf"/>
</dbReference>
<dbReference type="Pfam" id="PF03104">
    <property type="entry name" value="DNA_pol_B_exo1"/>
    <property type="match status" value="1"/>
</dbReference>
<dbReference type="InterPro" id="IPR043502">
    <property type="entry name" value="DNA/RNA_pol_sf"/>
</dbReference>
<dbReference type="GO" id="GO:0003677">
    <property type="term" value="F:DNA binding"/>
    <property type="evidence" value="ECO:0007669"/>
    <property type="project" value="UniProtKB-KW"/>
</dbReference>